<name>A0ABS1LH83_9MICO</name>
<dbReference type="Pfam" id="PF00903">
    <property type="entry name" value="Glyoxalase"/>
    <property type="match status" value="2"/>
</dbReference>
<accession>A0ABS1LH83</accession>
<dbReference type="Gene3D" id="3.10.180.10">
    <property type="entry name" value="2,3-Dihydroxybiphenyl 1,2-Dioxygenase, domain 1"/>
    <property type="match status" value="2"/>
</dbReference>
<sequence>MTVPTWTPAAVPTSGAAPDGTRMDTVQLLVHDLDAMTAFYQQAVTLDVLDQSGPTTTLGRGGVASMVLRQEKELPGQDRHGAGLYHTAILFQDERRLAGALASMAQRAGHLYQGSADHLVSEAFYFADPEGNGLELYRDRPREQWQIGSNGTIRMGAELLDPQRFLSRWYDPSAPDDGASAAIGHIHLQVGDIPTARRFYEGVLGFDVTWAMDSALFLSAGGYHHHIGLNTWHSAGAGPRAATLGLGDVRILVPTREDVEALADRLRHHRIEAADDGRALRFADPWGTRLAVTPAGADGQGS</sequence>
<evidence type="ECO:0000313" key="4">
    <source>
        <dbReference type="EMBL" id="MBL0885508.1"/>
    </source>
</evidence>
<dbReference type="InterPro" id="IPR037523">
    <property type="entry name" value="VOC_core"/>
</dbReference>
<keyword evidence="5" id="KW-1185">Reference proteome</keyword>
<evidence type="ECO:0000313" key="5">
    <source>
        <dbReference type="Proteomes" id="UP000675409"/>
    </source>
</evidence>
<dbReference type="RefSeq" id="WP_201845344.1">
    <property type="nucleotide sequence ID" value="NZ_JABBYC010000004.1"/>
</dbReference>
<dbReference type="PANTHER" id="PTHR43279">
    <property type="entry name" value="CATECHOL-2,3-DIOXYGENASE"/>
    <property type="match status" value="1"/>
</dbReference>
<dbReference type="PROSITE" id="PS00934">
    <property type="entry name" value="GLYOXALASE_I_1"/>
    <property type="match status" value="1"/>
</dbReference>
<feature type="domain" description="VOC" evidence="3">
    <location>
        <begin position="182"/>
        <end position="302"/>
    </location>
</feature>
<organism evidence="4 5">
    <name type="scientific">Myceligenerans indicum</name>
    <dbReference type="NCBI Taxonomy" id="2593663"/>
    <lineage>
        <taxon>Bacteria</taxon>
        <taxon>Bacillati</taxon>
        <taxon>Actinomycetota</taxon>
        <taxon>Actinomycetes</taxon>
        <taxon>Micrococcales</taxon>
        <taxon>Promicromonosporaceae</taxon>
        <taxon>Myceligenerans</taxon>
    </lineage>
</organism>
<dbReference type="InterPro" id="IPR018146">
    <property type="entry name" value="Glyoxalase_1_CS"/>
</dbReference>
<dbReference type="Proteomes" id="UP000675409">
    <property type="component" value="Unassembled WGS sequence"/>
</dbReference>
<dbReference type="InterPro" id="IPR029068">
    <property type="entry name" value="Glyas_Bleomycin-R_OHBP_Dase"/>
</dbReference>
<dbReference type="CDD" id="cd16359">
    <property type="entry name" value="VOC_BsCatE_like_C"/>
    <property type="match status" value="1"/>
</dbReference>
<feature type="domain" description="VOC" evidence="3">
    <location>
        <begin position="22"/>
        <end position="139"/>
    </location>
</feature>
<dbReference type="InterPro" id="IPR004360">
    <property type="entry name" value="Glyas_Fos-R_dOase_dom"/>
</dbReference>
<dbReference type="SUPFAM" id="SSF54593">
    <property type="entry name" value="Glyoxalase/Bleomycin resistance protein/Dihydroxybiphenyl dioxygenase"/>
    <property type="match status" value="1"/>
</dbReference>
<feature type="region of interest" description="Disordered" evidence="2">
    <location>
        <begin position="1"/>
        <end position="20"/>
    </location>
</feature>
<protein>
    <submittedName>
        <fullName evidence="4">VOC family protein</fullName>
    </submittedName>
</protein>
<dbReference type="EMBL" id="JABBYC010000004">
    <property type="protein sequence ID" value="MBL0885508.1"/>
    <property type="molecule type" value="Genomic_DNA"/>
</dbReference>
<evidence type="ECO:0000256" key="1">
    <source>
        <dbReference type="ARBA" id="ARBA00022723"/>
    </source>
</evidence>
<dbReference type="PANTHER" id="PTHR43279:SF1">
    <property type="entry name" value="CATECHOL-2,3-DIOXYGENASE"/>
    <property type="match status" value="1"/>
</dbReference>
<dbReference type="PROSITE" id="PS51819">
    <property type="entry name" value="VOC"/>
    <property type="match status" value="2"/>
</dbReference>
<gene>
    <name evidence="4" type="ORF">HGK34_04290</name>
</gene>
<keyword evidence="1" id="KW-0479">Metal-binding</keyword>
<feature type="compositionally biased region" description="Low complexity" evidence="2">
    <location>
        <begin position="1"/>
        <end position="13"/>
    </location>
</feature>
<proteinExistence type="predicted"/>
<evidence type="ECO:0000256" key="2">
    <source>
        <dbReference type="SAM" id="MobiDB-lite"/>
    </source>
</evidence>
<reference evidence="4 5" key="1">
    <citation type="journal article" date="2021" name="Arch. Microbiol.">
        <title>Myceligenerans indicum sp. nov., an actinobacterium isolated from mangrove sediment of Sundarbans, India.</title>
        <authorList>
            <person name="Asha K."/>
            <person name="Bhadury P."/>
        </authorList>
    </citation>
    <scope>NUCLEOTIDE SEQUENCE [LARGE SCALE GENOMIC DNA]</scope>
    <source>
        <strain evidence="4 5">I2</strain>
    </source>
</reference>
<evidence type="ECO:0000259" key="3">
    <source>
        <dbReference type="PROSITE" id="PS51819"/>
    </source>
</evidence>
<comment type="caution">
    <text evidence="4">The sequence shown here is derived from an EMBL/GenBank/DDBJ whole genome shotgun (WGS) entry which is preliminary data.</text>
</comment>